<accession>N9Y749</accession>
<evidence type="ECO:0008006" key="4">
    <source>
        <dbReference type="Google" id="ProtNLM"/>
    </source>
</evidence>
<keyword evidence="1" id="KW-0472">Membrane</keyword>
<feature type="transmembrane region" description="Helical" evidence="1">
    <location>
        <begin position="71"/>
        <end position="91"/>
    </location>
</feature>
<keyword evidence="1" id="KW-1133">Transmembrane helix</keyword>
<feature type="transmembrane region" description="Helical" evidence="1">
    <location>
        <begin position="18"/>
        <end position="39"/>
    </location>
</feature>
<organism evidence="2 3">
    <name type="scientific">Clostridium thermobutyricum</name>
    <dbReference type="NCBI Taxonomy" id="29372"/>
    <lineage>
        <taxon>Bacteria</taxon>
        <taxon>Bacillati</taxon>
        <taxon>Bacillota</taxon>
        <taxon>Clostridia</taxon>
        <taxon>Eubacteriales</taxon>
        <taxon>Clostridiaceae</taxon>
        <taxon>Clostridium</taxon>
    </lineage>
</organism>
<dbReference type="Proteomes" id="UP000013097">
    <property type="component" value="Unassembled WGS sequence"/>
</dbReference>
<dbReference type="eggNOG" id="COG0577">
    <property type="taxonomic scope" value="Bacteria"/>
</dbReference>
<dbReference type="AlphaFoldDB" id="N9Y749"/>
<gene>
    <name evidence="2" type="ORF">HMPREF1092_00065</name>
</gene>
<feature type="transmembrane region" description="Helical" evidence="1">
    <location>
        <begin position="103"/>
        <end position="123"/>
    </location>
</feature>
<dbReference type="InterPro" id="IPR052536">
    <property type="entry name" value="ABC-4_Integral_Memb_Prot"/>
</dbReference>
<keyword evidence="1" id="KW-0812">Transmembrane</keyword>
<proteinExistence type="predicted"/>
<evidence type="ECO:0000256" key="1">
    <source>
        <dbReference type="SAM" id="Phobius"/>
    </source>
</evidence>
<dbReference type="EMBL" id="AGYT01000001">
    <property type="protein sequence ID" value="ENZ04044.1"/>
    <property type="molecule type" value="Genomic_DNA"/>
</dbReference>
<dbReference type="HOGENOM" id="CLU_1882131_0_0_9"/>
<comment type="caution">
    <text evidence="2">The sequence shown here is derived from an EMBL/GenBank/DDBJ whole genome shotgun (WGS) entry which is preliminary data.</text>
</comment>
<sequence length="135" mass="15218">MITKSEVYANSEGIGLTYAYLGIYIGLIFIMAAAIEQLTDSIDNKERYKVLKEIGVDENMINKSLFRQIRIYFLLPISLAIIHSIVGLKVASKVASMFGDINIMKNIIIAMIVILVIYGRYFAITYLTAKRNITD</sequence>
<reference evidence="2 3" key="1">
    <citation type="submission" date="2013-01" db="EMBL/GenBank/DDBJ databases">
        <title>The Genome Sequence of Clostridium colicanis 209318.</title>
        <authorList>
            <consortium name="The Broad Institute Genome Sequencing Platform"/>
            <person name="Earl A."/>
            <person name="Ward D."/>
            <person name="Feldgarden M."/>
            <person name="Gevers D."/>
            <person name="Courvalin P."/>
            <person name="Lambert T."/>
            <person name="Walker B."/>
            <person name="Young S.K."/>
            <person name="Zeng Q."/>
            <person name="Gargeya S."/>
            <person name="Fitzgerald M."/>
            <person name="Haas B."/>
            <person name="Abouelleil A."/>
            <person name="Alvarado L."/>
            <person name="Arachchi H.M."/>
            <person name="Berlin A.M."/>
            <person name="Chapman S.B."/>
            <person name="Dewar J."/>
            <person name="Goldberg J."/>
            <person name="Griggs A."/>
            <person name="Gujja S."/>
            <person name="Hansen M."/>
            <person name="Howarth C."/>
            <person name="Imamovic A."/>
            <person name="Larimer J."/>
            <person name="McCowan C."/>
            <person name="Murphy C."/>
            <person name="Neiman D."/>
            <person name="Pearson M."/>
            <person name="Priest M."/>
            <person name="Roberts A."/>
            <person name="Saif S."/>
            <person name="Shea T."/>
            <person name="Sisk P."/>
            <person name="Sykes S."/>
            <person name="Wortman J."/>
            <person name="Nusbaum C."/>
            <person name="Birren B."/>
        </authorList>
    </citation>
    <scope>NUCLEOTIDE SEQUENCE [LARGE SCALE GENOMIC DNA]</scope>
    <source>
        <strain evidence="2 3">209318</strain>
    </source>
</reference>
<keyword evidence="3" id="KW-1185">Reference proteome</keyword>
<evidence type="ECO:0000313" key="2">
    <source>
        <dbReference type="EMBL" id="ENZ04044.1"/>
    </source>
</evidence>
<dbReference type="PATRIC" id="fig|999411.4.peg.62"/>
<protein>
    <recommendedName>
        <fullName evidence="4">ABC3 transporter permease protein domain-containing protein</fullName>
    </recommendedName>
</protein>
<evidence type="ECO:0000313" key="3">
    <source>
        <dbReference type="Proteomes" id="UP000013097"/>
    </source>
</evidence>
<dbReference type="PANTHER" id="PTHR46795">
    <property type="entry name" value="ABC TRANSPORTER PERMEASE-RELATED-RELATED"/>
    <property type="match status" value="1"/>
</dbReference>
<name>N9Y749_9CLOT</name>
<dbReference type="RefSeq" id="WP_002596582.1">
    <property type="nucleotide sequence ID" value="NZ_KB850956.1"/>
</dbReference>
<dbReference type="PANTHER" id="PTHR46795:SF3">
    <property type="entry name" value="ABC TRANSPORTER PERMEASE"/>
    <property type="match status" value="1"/>
</dbReference>